<dbReference type="InterPro" id="IPR017441">
    <property type="entry name" value="Protein_kinase_ATP_BS"/>
</dbReference>
<name>A0A6A4HKG1_9AGAR</name>
<protein>
    <submittedName>
        <fullName evidence="9">Kinase-like protein</fullName>
    </submittedName>
</protein>
<dbReference type="PANTHER" id="PTHR24345:SF0">
    <property type="entry name" value="CELL CYCLE SERINE_THREONINE-PROTEIN KINASE CDC5_MSD2"/>
    <property type="match status" value="1"/>
</dbReference>
<proteinExistence type="predicted"/>
<dbReference type="GO" id="GO:0004674">
    <property type="term" value="F:protein serine/threonine kinase activity"/>
    <property type="evidence" value="ECO:0007669"/>
    <property type="project" value="UniProtKB-KW"/>
</dbReference>
<dbReference type="EMBL" id="ML769498">
    <property type="protein sequence ID" value="KAE9397355.1"/>
    <property type="molecule type" value="Genomic_DNA"/>
</dbReference>
<dbReference type="OrthoDB" id="3045818at2759"/>
<dbReference type="GO" id="GO:0005634">
    <property type="term" value="C:nucleus"/>
    <property type="evidence" value="ECO:0007669"/>
    <property type="project" value="TreeGrafter"/>
</dbReference>
<dbReference type="InterPro" id="IPR008271">
    <property type="entry name" value="Ser/Thr_kinase_AS"/>
</dbReference>
<dbReference type="PROSITE" id="PS00108">
    <property type="entry name" value="PROTEIN_KINASE_ST"/>
    <property type="match status" value="1"/>
</dbReference>
<dbReference type="InterPro" id="IPR000719">
    <property type="entry name" value="Prot_kinase_dom"/>
</dbReference>
<accession>A0A6A4HKG1</accession>
<keyword evidence="3 6" id="KW-0547">Nucleotide-binding</keyword>
<evidence type="ECO:0000256" key="6">
    <source>
        <dbReference type="PROSITE-ProRule" id="PRU10141"/>
    </source>
</evidence>
<dbReference type="Gene3D" id="1.10.510.10">
    <property type="entry name" value="Transferase(Phosphotransferase) domain 1"/>
    <property type="match status" value="1"/>
</dbReference>
<evidence type="ECO:0000259" key="8">
    <source>
        <dbReference type="PROSITE" id="PS50011"/>
    </source>
</evidence>
<evidence type="ECO:0000256" key="4">
    <source>
        <dbReference type="ARBA" id="ARBA00022777"/>
    </source>
</evidence>
<dbReference type="AlphaFoldDB" id="A0A6A4HKG1"/>
<evidence type="ECO:0000256" key="7">
    <source>
        <dbReference type="SAM" id="MobiDB-lite"/>
    </source>
</evidence>
<dbReference type="SMART" id="SM00220">
    <property type="entry name" value="S_TKc"/>
    <property type="match status" value="1"/>
</dbReference>
<evidence type="ECO:0000313" key="10">
    <source>
        <dbReference type="Proteomes" id="UP000799118"/>
    </source>
</evidence>
<dbReference type="Proteomes" id="UP000799118">
    <property type="component" value="Unassembled WGS sequence"/>
</dbReference>
<feature type="binding site" evidence="6">
    <location>
        <position position="52"/>
    </location>
    <ligand>
        <name>ATP</name>
        <dbReference type="ChEBI" id="CHEBI:30616"/>
    </ligand>
</feature>
<dbReference type="Pfam" id="PF00069">
    <property type="entry name" value="Pkinase"/>
    <property type="match status" value="1"/>
</dbReference>
<evidence type="ECO:0000256" key="2">
    <source>
        <dbReference type="ARBA" id="ARBA00022679"/>
    </source>
</evidence>
<keyword evidence="1" id="KW-0723">Serine/threonine-protein kinase</keyword>
<evidence type="ECO:0000256" key="3">
    <source>
        <dbReference type="ARBA" id="ARBA00022741"/>
    </source>
</evidence>
<gene>
    <name evidence="9" type="ORF">BT96DRAFT_995827</name>
</gene>
<dbReference type="PROSITE" id="PS50011">
    <property type="entry name" value="PROTEIN_KINASE_DOM"/>
    <property type="match status" value="1"/>
</dbReference>
<evidence type="ECO:0000313" key="9">
    <source>
        <dbReference type="EMBL" id="KAE9397355.1"/>
    </source>
</evidence>
<feature type="compositionally biased region" description="Low complexity" evidence="7">
    <location>
        <begin position="350"/>
        <end position="370"/>
    </location>
</feature>
<keyword evidence="4 9" id="KW-0418">Kinase</keyword>
<evidence type="ECO:0000256" key="1">
    <source>
        <dbReference type="ARBA" id="ARBA00022527"/>
    </source>
</evidence>
<dbReference type="InterPro" id="IPR011009">
    <property type="entry name" value="Kinase-like_dom_sf"/>
</dbReference>
<dbReference type="SUPFAM" id="SSF56112">
    <property type="entry name" value="Protein kinase-like (PK-like)"/>
    <property type="match status" value="1"/>
</dbReference>
<reference evidence="9" key="1">
    <citation type="journal article" date="2019" name="Environ. Microbiol.">
        <title>Fungal ecological strategies reflected in gene transcription - a case study of two litter decomposers.</title>
        <authorList>
            <person name="Barbi F."/>
            <person name="Kohler A."/>
            <person name="Barry K."/>
            <person name="Baskaran P."/>
            <person name="Daum C."/>
            <person name="Fauchery L."/>
            <person name="Ihrmark K."/>
            <person name="Kuo A."/>
            <person name="LaButti K."/>
            <person name="Lipzen A."/>
            <person name="Morin E."/>
            <person name="Grigoriev I.V."/>
            <person name="Henrissat B."/>
            <person name="Lindahl B."/>
            <person name="Martin F."/>
        </authorList>
    </citation>
    <scope>NUCLEOTIDE SEQUENCE</scope>
    <source>
        <strain evidence="9">JB14</strain>
    </source>
</reference>
<keyword evidence="2" id="KW-0808">Transferase</keyword>
<feature type="domain" description="Protein kinase" evidence="8">
    <location>
        <begin position="19"/>
        <end position="288"/>
    </location>
</feature>
<organism evidence="9 10">
    <name type="scientific">Gymnopus androsaceus JB14</name>
    <dbReference type="NCBI Taxonomy" id="1447944"/>
    <lineage>
        <taxon>Eukaryota</taxon>
        <taxon>Fungi</taxon>
        <taxon>Dikarya</taxon>
        <taxon>Basidiomycota</taxon>
        <taxon>Agaricomycotina</taxon>
        <taxon>Agaricomycetes</taxon>
        <taxon>Agaricomycetidae</taxon>
        <taxon>Agaricales</taxon>
        <taxon>Marasmiineae</taxon>
        <taxon>Omphalotaceae</taxon>
        <taxon>Gymnopus</taxon>
    </lineage>
</organism>
<dbReference type="GO" id="GO:0005524">
    <property type="term" value="F:ATP binding"/>
    <property type="evidence" value="ECO:0007669"/>
    <property type="project" value="UniProtKB-UniRule"/>
</dbReference>
<keyword evidence="5 6" id="KW-0067">ATP-binding</keyword>
<evidence type="ECO:0000256" key="5">
    <source>
        <dbReference type="ARBA" id="ARBA00022840"/>
    </source>
</evidence>
<sequence length="864" mass="96082">MSAPNNQLSLHGYLVAGRYELLEILGAGAYGTVYKAIDIDAEEQGPFHYAIKVINQPELGSPEAELLDREIAFHMRVSGHENVVSLYEVFKENGSVFLLLELSEAGTLHNFLFESRLYASEDRNQQLKTIFLAIIDGLLYCHDQNVYHRDLKPENILCSKDGTQIQIADFGLSTDESVTRQLSGTTTYIPPEGLNEAYLPPLCPYSQDIWALGVILINIITRRQPWGSATLDDECYRAFGSKPKPYLLSLGISEDVAELLVKILVQNPYQRLHARDIRDRVLNIHDFFAKRSTPPSAHAPNPRKSIAPPPRHPHRTVVAPRLVSPRQRASDPPPLPPRCAMPKPAVAADTPRTPSTFSASSSAVSSPDSAGPITPDWAPVLVPGSISDIGKCDEGIDMPVRLTPTNPVVIKVEITHALFPPSTTSIASRGLDESLTSDVSPLVEVDITESPSPSEVSQPLSSNGLARPAPHPILPMVLKPSPSLCDAPKPAKTLVGFLTSWLPLCGLGSQKLRVSDHYLPLGHVLAFELNKNTNQASRGRLAVSVDSQVLIDTSLLIRRQYAQAAEPKPSEPTREEIEEDAMVTYGDDTLLAIFDRVKEVWPHPTVPIPAGWSANWEEWDMLVSIYWTSFQYLMLPQIEMVVNIYYAIPGETRPIIYNHDGAFIFTIVDRPSEFYVLNFQNGTRIARLTCPDAPLTETSVVELAAYSRERIMARDRSVIPELEKFLGYIPEHTELWEEHPGLDKEKLEKMTEDQQLVELQTLLREVETRSPEFKEASEAWDRGRQLTDIADDEVDPESVERDINALGLKKEMGEFESLLDSAEGELKNLDGTLDETLEVASRTETADKSRSSLQFNLTTVMRTG</sequence>
<keyword evidence="10" id="KW-1185">Reference proteome</keyword>
<feature type="region of interest" description="Disordered" evidence="7">
    <location>
        <begin position="292"/>
        <end position="376"/>
    </location>
</feature>
<dbReference type="PANTHER" id="PTHR24345">
    <property type="entry name" value="SERINE/THREONINE-PROTEIN KINASE PLK"/>
    <property type="match status" value="1"/>
</dbReference>
<dbReference type="PROSITE" id="PS00107">
    <property type="entry name" value="PROTEIN_KINASE_ATP"/>
    <property type="match status" value="1"/>
</dbReference>